<keyword evidence="2" id="KW-0808">Transferase</keyword>
<comment type="caution">
    <text evidence="2">The sequence shown here is derived from an EMBL/GenBank/DDBJ whole genome shotgun (WGS) entry which is preliminary data.</text>
</comment>
<sequence>CLVTEYLGGSSLFHLLHTPARSLTWRDQLLQYAIDICEGMAYMHGQNPPVLHRDLKSPNIWITENGTTAKIADFSFACNYTEVMDLRGTQRWCAPEILSGNTNYTEKVDVYSFGIVLWEMCTRAIPYGNEKGEGLYKRVLNDDYRPEFPVTMSAILEGIYEDCVTTNPSQRPDFTYILKRLRGRGAAAINADAGPYPVIHPSDCQCMNRHISSN</sequence>
<dbReference type="Gene3D" id="1.10.510.10">
    <property type="entry name" value="Transferase(Phosphotransferase) domain 1"/>
    <property type="match status" value="1"/>
</dbReference>
<keyword evidence="2" id="KW-0418">Kinase</keyword>
<dbReference type="AlphaFoldDB" id="A0A1V9YSB4"/>
<name>A0A1V9YSB4_9STRA</name>
<dbReference type="InterPro" id="IPR001245">
    <property type="entry name" value="Ser-Thr/Tyr_kinase_cat_dom"/>
</dbReference>
<feature type="non-terminal residue" evidence="2">
    <location>
        <position position="1"/>
    </location>
</feature>
<dbReference type="EMBL" id="JNBS01003099">
    <property type="protein sequence ID" value="OQR88616.1"/>
    <property type="molecule type" value="Genomic_DNA"/>
</dbReference>
<dbReference type="InterPro" id="IPR050167">
    <property type="entry name" value="Ser_Thr_protein_kinase"/>
</dbReference>
<evidence type="ECO:0000313" key="2">
    <source>
        <dbReference type="EMBL" id="OQR88616.1"/>
    </source>
</evidence>
<protein>
    <submittedName>
        <fullName evidence="2">Kinase</fullName>
    </submittedName>
</protein>
<feature type="domain" description="Protein kinase" evidence="1">
    <location>
        <begin position="1"/>
        <end position="199"/>
    </location>
</feature>
<dbReference type="Pfam" id="PF07714">
    <property type="entry name" value="PK_Tyr_Ser-Thr"/>
    <property type="match status" value="1"/>
</dbReference>
<dbReference type="SUPFAM" id="SSF56112">
    <property type="entry name" value="Protein kinase-like (PK-like)"/>
    <property type="match status" value="1"/>
</dbReference>
<proteinExistence type="predicted"/>
<dbReference type="OrthoDB" id="97601at2759"/>
<dbReference type="PROSITE" id="PS50011">
    <property type="entry name" value="PROTEIN_KINASE_DOM"/>
    <property type="match status" value="1"/>
</dbReference>
<accession>A0A1V9YSB4</accession>
<dbReference type="GO" id="GO:0007165">
    <property type="term" value="P:signal transduction"/>
    <property type="evidence" value="ECO:0007669"/>
    <property type="project" value="TreeGrafter"/>
</dbReference>
<reference evidence="2 3" key="1">
    <citation type="journal article" date="2014" name="Genome Biol. Evol.">
        <title>The secreted proteins of Achlya hypogyna and Thraustotheca clavata identify the ancestral oomycete secretome and reveal gene acquisitions by horizontal gene transfer.</title>
        <authorList>
            <person name="Misner I."/>
            <person name="Blouin N."/>
            <person name="Leonard G."/>
            <person name="Richards T.A."/>
            <person name="Lane C.E."/>
        </authorList>
    </citation>
    <scope>NUCLEOTIDE SEQUENCE [LARGE SCALE GENOMIC DNA]</scope>
    <source>
        <strain evidence="2 3">ATCC 34112</strain>
    </source>
</reference>
<dbReference type="GO" id="GO:0005737">
    <property type="term" value="C:cytoplasm"/>
    <property type="evidence" value="ECO:0007669"/>
    <property type="project" value="TreeGrafter"/>
</dbReference>
<evidence type="ECO:0000259" key="1">
    <source>
        <dbReference type="PROSITE" id="PS50011"/>
    </source>
</evidence>
<dbReference type="STRING" id="74557.A0A1V9YSB4"/>
<evidence type="ECO:0000313" key="3">
    <source>
        <dbReference type="Proteomes" id="UP000243217"/>
    </source>
</evidence>
<keyword evidence="3" id="KW-1185">Reference proteome</keyword>
<dbReference type="GO" id="GO:0005524">
    <property type="term" value="F:ATP binding"/>
    <property type="evidence" value="ECO:0007669"/>
    <property type="project" value="InterPro"/>
</dbReference>
<dbReference type="Proteomes" id="UP000243217">
    <property type="component" value="Unassembled WGS sequence"/>
</dbReference>
<dbReference type="InterPro" id="IPR000719">
    <property type="entry name" value="Prot_kinase_dom"/>
</dbReference>
<dbReference type="InterPro" id="IPR011009">
    <property type="entry name" value="Kinase-like_dom_sf"/>
</dbReference>
<organism evidence="2 3">
    <name type="scientific">Thraustotheca clavata</name>
    <dbReference type="NCBI Taxonomy" id="74557"/>
    <lineage>
        <taxon>Eukaryota</taxon>
        <taxon>Sar</taxon>
        <taxon>Stramenopiles</taxon>
        <taxon>Oomycota</taxon>
        <taxon>Saprolegniomycetes</taxon>
        <taxon>Saprolegniales</taxon>
        <taxon>Achlyaceae</taxon>
        <taxon>Thraustotheca</taxon>
    </lineage>
</organism>
<dbReference type="PANTHER" id="PTHR23257">
    <property type="entry name" value="SERINE-THREONINE PROTEIN KINASE"/>
    <property type="match status" value="1"/>
</dbReference>
<gene>
    <name evidence="2" type="ORF">THRCLA_10204</name>
</gene>
<dbReference type="GO" id="GO:0004672">
    <property type="term" value="F:protein kinase activity"/>
    <property type="evidence" value="ECO:0007669"/>
    <property type="project" value="InterPro"/>
</dbReference>
<dbReference type="SMART" id="SM00220">
    <property type="entry name" value="S_TKc"/>
    <property type="match status" value="1"/>
</dbReference>